<evidence type="ECO:0000256" key="1">
    <source>
        <dbReference type="SAM" id="MobiDB-lite"/>
    </source>
</evidence>
<dbReference type="VEuPathDB" id="TriTrypDB:TCDM_13677"/>
<dbReference type="AlphaFoldDB" id="V5CHQ0"/>
<keyword evidence="2" id="KW-1133">Transmembrane helix</keyword>
<feature type="compositionally biased region" description="Polar residues" evidence="1">
    <location>
        <begin position="306"/>
        <end position="324"/>
    </location>
</feature>
<keyword evidence="2" id="KW-0812">Transmembrane</keyword>
<feature type="compositionally biased region" description="Basic and acidic residues" evidence="1">
    <location>
        <begin position="250"/>
        <end position="261"/>
    </location>
</feature>
<evidence type="ECO:0000256" key="2">
    <source>
        <dbReference type="SAM" id="Phobius"/>
    </source>
</evidence>
<dbReference type="Proteomes" id="UP000017861">
    <property type="component" value="Unassembled WGS sequence"/>
</dbReference>
<feature type="compositionally biased region" description="Basic and acidic residues" evidence="1">
    <location>
        <begin position="126"/>
        <end position="150"/>
    </location>
</feature>
<gene>
    <name evidence="3" type="ORF">TCDM_13677</name>
</gene>
<sequence length="428" mass="45456">MHVYWCLGCFYSCCSTFFKTRGVQGGVLFLQSHLFPLSHGVLLLLLLPLVTVLCGCAWFFNIFLLLLSLCVDGELVCAEGCTQVTGVMAMMMTGRVLLVCALCVLWCVVCGGCSELTQDPPCNASSKEKPQKEEEAVVGELDQKAQREAPKAPSPKASVSQEMPASPSQAQQSGGGASETAIATMDNKVQKEEYKNEKMEEEAKQKGQEKQQGEEDEGEEEEEEEGRDSKSDSLEEEVEVTIISEQETEEDKKNKSNEAPKETPGGPTNKEETQTATTKVNGQSSPEALEGVKQSEEVQGEKDSNDNPQTKSVASIAANRQNEPSADHGESRPPSPTANGGVANNDSDKSSEDGISNSGPAADAAGTRDEKQNENKDANPKKTPVEATATKNTTATTGDSDGSTAVSHTTSPLLLLLLVACAAAAVAA</sequence>
<reference evidence="3 4" key="1">
    <citation type="journal article" date="2014" name="Genome Announc.">
        <title>Trypanosoma cruzi Clone Dm28c Draft Genome Sequence.</title>
        <authorList>
            <person name="Grisard E.C."/>
            <person name="Teixeira S.M."/>
            <person name="de Almeida L.G."/>
            <person name="Stoco P.H."/>
            <person name="Gerber A.L."/>
            <person name="Talavera-Lopez C."/>
            <person name="Lima O.C."/>
            <person name="Andersson B."/>
            <person name="de Vasconcelos A.T."/>
        </authorList>
    </citation>
    <scope>NUCLEOTIDE SEQUENCE [LARGE SCALE GENOMIC DNA]</scope>
    <source>
        <strain evidence="3 4">Dm28c</strain>
    </source>
</reference>
<keyword evidence="2" id="KW-0472">Membrane</keyword>
<organism evidence="3 4">
    <name type="scientific">Trypanosoma cruzi Dm28c</name>
    <dbReference type="NCBI Taxonomy" id="1416333"/>
    <lineage>
        <taxon>Eukaryota</taxon>
        <taxon>Discoba</taxon>
        <taxon>Euglenozoa</taxon>
        <taxon>Kinetoplastea</taxon>
        <taxon>Metakinetoplastina</taxon>
        <taxon>Trypanosomatida</taxon>
        <taxon>Trypanosomatidae</taxon>
        <taxon>Trypanosoma</taxon>
        <taxon>Schizotrypanum</taxon>
    </lineage>
</organism>
<dbReference type="EMBL" id="AYLP01001188">
    <property type="protein sequence ID" value="ESS54901.1"/>
    <property type="molecule type" value="Genomic_DNA"/>
</dbReference>
<accession>V5CHQ0</accession>
<feature type="compositionally biased region" description="Basic and acidic residues" evidence="1">
    <location>
        <begin position="293"/>
        <end position="305"/>
    </location>
</feature>
<name>V5CHQ0_TRYCR</name>
<protein>
    <submittedName>
        <fullName evidence="3">Mucin-associated surface protein (MASP)</fullName>
    </submittedName>
</protein>
<proteinExistence type="predicted"/>
<feature type="compositionally biased region" description="Low complexity" evidence="1">
    <location>
        <begin position="387"/>
        <end position="405"/>
    </location>
</feature>
<evidence type="ECO:0000313" key="4">
    <source>
        <dbReference type="Proteomes" id="UP000017861"/>
    </source>
</evidence>
<feature type="compositionally biased region" description="Basic and acidic residues" evidence="1">
    <location>
        <begin position="188"/>
        <end position="213"/>
    </location>
</feature>
<comment type="caution">
    <text evidence="3">The sequence shown here is derived from an EMBL/GenBank/DDBJ whole genome shotgun (WGS) entry which is preliminary data.</text>
</comment>
<feature type="transmembrane region" description="Helical" evidence="2">
    <location>
        <begin position="96"/>
        <end position="117"/>
    </location>
</feature>
<feature type="transmembrane region" description="Helical" evidence="2">
    <location>
        <begin position="41"/>
        <end position="67"/>
    </location>
</feature>
<feature type="region of interest" description="Disordered" evidence="1">
    <location>
        <begin position="121"/>
        <end position="407"/>
    </location>
</feature>
<evidence type="ECO:0000313" key="3">
    <source>
        <dbReference type="EMBL" id="ESS54901.1"/>
    </source>
</evidence>
<feature type="compositionally biased region" description="Polar residues" evidence="1">
    <location>
        <begin position="157"/>
        <end position="172"/>
    </location>
</feature>
<feature type="compositionally biased region" description="Acidic residues" evidence="1">
    <location>
        <begin position="214"/>
        <end position="226"/>
    </location>
</feature>
<feature type="compositionally biased region" description="Basic and acidic residues" evidence="1">
    <location>
        <begin position="366"/>
        <end position="384"/>
    </location>
</feature>
<feature type="compositionally biased region" description="Polar residues" evidence="1">
    <location>
        <begin position="274"/>
        <end position="286"/>
    </location>
</feature>